<evidence type="ECO:0000259" key="4">
    <source>
        <dbReference type="PROSITE" id="PS50830"/>
    </source>
</evidence>
<dbReference type="EMBL" id="CP002347">
    <property type="protein sequence ID" value="ADR19327.1"/>
    <property type="molecule type" value="Genomic_DNA"/>
</dbReference>
<dbReference type="Pfam" id="PF00565">
    <property type="entry name" value="SNase"/>
    <property type="match status" value="1"/>
</dbReference>
<dbReference type="HOGENOM" id="CLU_046484_7_3_0"/>
<protein>
    <submittedName>
        <fullName evidence="5">Nuclease (SNase domain-containing protein)</fullName>
    </submittedName>
</protein>
<proteinExistence type="predicted"/>
<dbReference type="PROSITE" id="PS01284">
    <property type="entry name" value="TNASE_2"/>
    <property type="match status" value="1"/>
</dbReference>
<dbReference type="PANTHER" id="PTHR12302:SF3">
    <property type="entry name" value="SERINE_THREONINE-PROTEIN KINASE 31"/>
    <property type="match status" value="1"/>
</dbReference>
<dbReference type="SMART" id="SM00318">
    <property type="entry name" value="SNc"/>
    <property type="match status" value="1"/>
</dbReference>
<dbReference type="InterPro" id="IPR016071">
    <property type="entry name" value="Staphylococal_nuclease_OB-fold"/>
</dbReference>
<keyword evidence="1" id="KW-0540">Nuclease</keyword>
<keyword evidence="6" id="KW-1185">Reference proteome</keyword>
<dbReference type="GO" id="GO:0004519">
    <property type="term" value="F:endonuclease activity"/>
    <property type="evidence" value="ECO:0007669"/>
    <property type="project" value="UniProtKB-KW"/>
</dbReference>
<name>E4TK51_CALNY</name>
<dbReference type="eggNOG" id="COG1525">
    <property type="taxonomic scope" value="Bacteria"/>
</dbReference>
<accession>E4TK51</accession>
<gene>
    <name evidence="5" type="ordered locus">Calni_1419</name>
</gene>
<dbReference type="STRING" id="768670.Calni_1419"/>
<dbReference type="Gene3D" id="2.40.50.90">
    <property type="match status" value="1"/>
</dbReference>
<dbReference type="InterPro" id="IPR002071">
    <property type="entry name" value="Thermonucl_AS"/>
</dbReference>
<evidence type="ECO:0000256" key="3">
    <source>
        <dbReference type="ARBA" id="ARBA00022801"/>
    </source>
</evidence>
<organism evidence="5 6">
    <name type="scientific">Calditerrivibrio nitroreducens (strain DSM 19672 / NBRC 101217 / Yu37-1)</name>
    <dbReference type="NCBI Taxonomy" id="768670"/>
    <lineage>
        <taxon>Bacteria</taxon>
        <taxon>Pseudomonadati</taxon>
        <taxon>Deferribacterota</taxon>
        <taxon>Deferribacteres</taxon>
        <taxon>Deferribacterales</taxon>
        <taxon>Calditerrivibrionaceae</taxon>
    </lineage>
</organism>
<reference key="1">
    <citation type="submission" date="2010-11" db="EMBL/GenBank/DDBJ databases">
        <title>The complete genome of chromosome of Calditerrivibrio nitroreducens DSM 19672.</title>
        <authorList>
            <consortium name="US DOE Joint Genome Institute (JGI-PGF)"/>
            <person name="Lucas S."/>
            <person name="Copeland A."/>
            <person name="Lapidus A."/>
            <person name="Bruce D."/>
            <person name="Goodwin L."/>
            <person name="Pitluck S."/>
            <person name="Kyrpides N."/>
            <person name="Mavromatis K."/>
            <person name="Ivanova N."/>
            <person name="Mikhailova N."/>
            <person name="Zeytun A."/>
            <person name="Brettin T."/>
            <person name="Detter J.C."/>
            <person name="Tapia R."/>
            <person name="Han C."/>
            <person name="Land M."/>
            <person name="Hauser L."/>
            <person name="Markowitz V."/>
            <person name="Cheng J.-F."/>
            <person name="Hugenholtz P."/>
            <person name="Woyke T."/>
            <person name="Wu D."/>
            <person name="Spring S."/>
            <person name="Schroeder M."/>
            <person name="Brambilla E."/>
            <person name="Klenk H.-P."/>
            <person name="Eisen J.A."/>
        </authorList>
    </citation>
    <scope>NUCLEOTIDE SEQUENCE [LARGE SCALE GENOMIC DNA]</scope>
    <source>
        <strain>DSM 19672</strain>
    </source>
</reference>
<dbReference type="OrthoDB" id="9805504at2"/>
<dbReference type="GO" id="GO:0003676">
    <property type="term" value="F:nucleic acid binding"/>
    <property type="evidence" value="ECO:0007669"/>
    <property type="project" value="InterPro"/>
</dbReference>
<keyword evidence="3" id="KW-0378">Hydrolase</keyword>
<dbReference type="GO" id="GO:0016787">
    <property type="term" value="F:hydrolase activity"/>
    <property type="evidence" value="ECO:0007669"/>
    <property type="project" value="UniProtKB-KW"/>
</dbReference>
<dbReference type="AlphaFoldDB" id="E4TK51"/>
<evidence type="ECO:0000313" key="5">
    <source>
        <dbReference type="EMBL" id="ADR19327.1"/>
    </source>
</evidence>
<dbReference type="PROSITE" id="PS50830">
    <property type="entry name" value="TNASE_3"/>
    <property type="match status" value="1"/>
</dbReference>
<dbReference type="PROSITE" id="PS01123">
    <property type="entry name" value="TNASE_1"/>
    <property type="match status" value="1"/>
</dbReference>
<sequence precursor="true">MSRFLKRSLLAGFILIIFISLTYAEIIKGKVVGVSDGDTVTLLTEGNKPLKIRLAQIDAPEKKQDFGQKSKQSLSDLIYLKDVTVKVWDVDRYGRIVGQIFYNGLDVNLEQVRRGMAWVYFRYAKDPEYFKAMEIAKSKKIGIWSMPNPIPPWEFRKLNRNDNR</sequence>
<evidence type="ECO:0000313" key="6">
    <source>
        <dbReference type="Proteomes" id="UP000007039"/>
    </source>
</evidence>
<evidence type="ECO:0000256" key="1">
    <source>
        <dbReference type="ARBA" id="ARBA00022722"/>
    </source>
</evidence>
<dbReference type="KEGG" id="cni:Calni_1419"/>
<dbReference type="Proteomes" id="UP000007039">
    <property type="component" value="Chromosome"/>
</dbReference>
<reference evidence="5 6" key="2">
    <citation type="journal article" date="2011" name="Stand. Genomic Sci.">
        <title>Complete genome sequence of Calditerrivibrio nitroreducens type strain (Yu37-1).</title>
        <authorList>
            <person name="Pitluck S."/>
            <person name="Sikorski J."/>
            <person name="Zeytun A."/>
            <person name="Lapidus A."/>
            <person name="Nolan M."/>
            <person name="Lucas S."/>
            <person name="Hammon N."/>
            <person name="Deshpande S."/>
            <person name="Cheng J.F."/>
            <person name="Tapia R."/>
            <person name="Han C."/>
            <person name="Goodwin L."/>
            <person name="Liolios K."/>
            <person name="Pagani I."/>
            <person name="Ivanova N."/>
            <person name="Mavromatis K."/>
            <person name="Pati A."/>
            <person name="Chen A."/>
            <person name="Palaniappan K."/>
            <person name="Hauser L."/>
            <person name="Chang Y.J."/>
            <person name="Jeffries C.D."/>
            <person name="Detter J.C."/>
            <person name="Brambilla E."/>
            <person name="Djao O.D."/>
            <person name="Rohde M."/>
            <person name="Spring S."/>
            <person name="Goker M."/>
            <person name="Woyke T."/>
            <person name="Bristow J."/>
            <person name="Eisen J.A."/>
            <person name="Markowitz V."/>
            <person name="Hugenholtz P."/>
            <person name="Kyrpides N.C."/>
            <person name="Klenk H.P."/>
            <person name="Land M."/>
        </authorList>
    </citation>
    <scope>NUCLEOTIDE SEQUENCE [LARGE SCALE GENOMIC DNA]</scope>
    <source>
        <strain evidence="6">DSM 19672 / NBRC 101217 / Yu37-1</strain>
    </source>
</reference>
<evidence type="ECO:0000256" key="2">
    <source>
        <dbReference type="ARBA" id="ARBA00022759"/>
    </source>
</evidence>
<dbReference type="SUPFAM" id="SSF50199">
    <property type="entry name" value="Staphylococcal nuclease"/>
    <property type="match status" value="1"/>
</dbReference>
<feature type="domain" description="TNase-like" evidence="4">
    <location>
        <begin position="25"/>
        <end position="146"/>
    </location>
</feature>
<dbReference type="RefSeq" id="WP_013451538.1">
    <property type="nucleotide sequence ID" value="NC_014758.1"/>
</dbReference>
<keyword evidence="2" id="KW-0255">Endonuclease</keyword>
<dbReference type="InterPro" id="IPR035437">
    <property type="entry name" value="SNase_OB-fold_sf"/>
</dbReference>
<dbReference type="PANTHER" id="PTHR12302">
    <property type="entry name" value="EBNA2 BINDING PROTEIN P100"/>
    <property type="match status" value="1"/>
</dbReference>